<dbReference type="InterPro" id="IPR017871">
    <property type="entry name" value="ABC_transporter-like_CS"/>
</dbReference>
<accession>A0A345ZXR4</accession>
<evidence type="ECO:0000256" key="3">
    <source>
        <dbReference type="ARBA" id="ARBA00022475"/>
    </source>
</evidence>
<keyword evidence="11" id="KW-0046">Antibiotic resistance</keyword>
<dbReference type="GO" id="GO:0005524">
    <property type="term" value="F:ATP binding"/>
    <property type="evidence" value="ECO:0007669"/>
    <property type="project" value="UniProtKB-KW"/>
</dbReference>
<feature type="transmembrane region" description="Helical" evidence="14">
    <location>
        <begin position="287"/>
        <end position="307"/>
    </location>
</feature>
<dbReference type="InterPro" id="IPR003439">
    <property type="entry name" value="ABC_transporter-like_ATP-bd"/>
</dbReference>
<dbReference type="InterPro" id="IPR050250">
    <property type="entry name" value="Macrolide_Exporter_MacB"/>
</dbReference>
<dbReference type="GO" id="GO:0016887">
    <property type="term" value="F:ATP hydrolysis activity"/>
    <property type="evidence" value="ECO:0007669"/>
    <property type="project" value="InterPro"/>
</dbReference>
<keyword evidence="8" id="KW-1278">Translocase</keyword>
<evidence type="ECO:0000256" key="1">
    <source>
        <dbReference type="ARBA" id="ARBA00004429"/>
    </source>
</evidence>
<reference evidence="16 17" key="1">
    <citation type="submission" date="2018-07" db="EMBL/GenBank/DDBJ databases">
        <authorList>
            <person name="Quirk P.G."/>
            <person name="Krulwich T.A."/>
        </authorList>
    </citation>
    <scope>NUCLEOTIDE SEQUENCE [LARGE SCALE GENOMIC DNA]</scope>
    <source>
        <strain evidence="16 17">CC-BB4</strain>
    </source>
</reference>
<evidence type="ECO:0000256" key="11">
    <source>
        <dbReference type="ARBA" id="ARBA00023251"/>
    </source>
</evidence>
<feature type="transmembrane region" description="Helical" evidence="14">
    <location>
        <begin position="572"/>
        <end position="600"/>
    </location>
</feature>
<keyword evidence="7 16" id="KW-0067">ATP-binding</keyword>
<keyword evidence="9 14" id="KW-1133">Transmembrane helix</keyword>
<keyword evidence="6" id="KW-0547">Nucleotide-binding</keyword>
<comment type="subcellular location">
    <subcellularLocation>
        <location evidence="1">Cell inner membrane</location>
        <topology evidence="1">Multi-pass membrane protein</topology>
    </subcellularLocation>
</comment>
<dbReference type="PROSITE" id="PS00211">
    <property type="entry name" value="ABC_TRANSPORTER_1"/>
    <property type="match status" value="1"/>
</dbReference>
<dbReference type="InterPro" id="IPR003593">
    <property type="entry name" value="AAA+_ATPase"/>
</dbReference>
<evidence type="ECO:0000256" key="2">
    <source>
        <dbReference type="ARBA" id="ARBA00022448"/>
    </source>
</evidence>
<keyword evidence="2" id="KW-0813">Transport</keyword>
<evidence type="ECO:0000256" key="9">
    <source>
        <dbReference type="ARBA" id="ARBA00022989"/>
    </source>
</evidence>
<dbReference type="InterPro" id="IPR017911">
    <property type="entry name" value="MacB-like_ATP-bd"/>
</dbReference>
<evidence type="ECO:0000256" key="12">
    <source>
        <dbReference type="ARBA" id="ARBA00038076"/>
    </source>
</evidence>
<sequence>MSEPIIRLEHVSRTYHVGDIDVHALRDVSLTVNAGEFVAIMGASGSGKSTLMAVLGCLDRPSGGRYFFEGIDVAQLGEPERARLRSERLGFVFQSFNLLARTSAIENVALPLFYAASGPESATARTERARAALKLLGLGERENNTPGQLSGGQQQRVAIARALINEPGLLLADEPTGNLDTRTSHEIMETLARLNREHGVTVIVVTHESDIAAYADRTITMRDGEIVSDLRNPKPTKVPLTAAAGAIAPAHRAAGAIARHTHTAWAFGRMIVAAALQALHRNMMRSALTMLGVFIGVAALIAMVAVGQGANEAVRKQIESLGTNLVVVLPGARTMGGARGGFGSASTLTVNDAIAIRRESTAVSGVSYLIRQSGQTQYANQNWTTSIQGVSPNYPPMTNWRIESGRGIDDDDDASAALVVVIGKSVQRQLFGETTDPIGALIQVKNVPMRVIGVLASKGQTPFGTDQDDVVMIPFNTAERKVLGVAAPTQTQAQLNWIYPDPPNPYALTTHLTGYVNQIFLQAASGASVQPAVAQATDILRRRHRIKAGSDDDFSVRNLSQIAETAESSSRIMALLLAAVASISLVVGGIGIMNILLVSVTERTREIGLRMAIGARRIHVLLQFLAEAVLLSITGGIAGIVMGVAFSLAISLLAGWAAPISLMAVAGGFLFSAAVGIFFGYYPARKAAGLDPIEALRYE</sequence>
<keyword evidence="10 14" id="KW-0472">Membrane</keyword>
<dbReference type="Pfam" id="PF00005">
    <property type="entry name" value="ABC_tran"/>
    <property type="match status" value="1"/>
</dbReference>
<evidence type="ECO:0000256" key="7">
    <source>
        <dbReference type="ARBA" id="ARBA00022840"/>
    </source>
</evidence>
<dbReference type="FunFam" id="3.40.50.300:FF:000032">
    <property type="entry name" value="Export ABC transporter ATP-binding protein"/>
    <property type="match status" value="1"/>
</dbReference>
<gene>
    <name evidence="16" type="ORF">DW352_14985</name>
</gene>
<evidence type="ECO:0000259" key="15">
    <source>
        <dbReference type="PROSITE" id="PS50893"/>
    </source>
</evidence>
<dbReference type="SMART" id="SM00382">
    <property type="entry name" value="AAA"/>
    <property type="match status" value="1"/>
</dbReference>
<evidence type="ECO:0000256" key="4">
    <source>
        <dbReference type="ARBA" id="ARBA00022519"/>
    </source>
</evidence>
<dbReference type="InterPro" id="IPR003838">
    <property type="entry name" value="ABC3_permease_C"/>
</dbReference>
<dbReference type="RefSeq" id="WP_115692090.1">
    <property type="nucleotide sequence ID" value="NZ_CP031417.1"/>
</dbReference>
<evidence type="ECO:0000256" key="6">
    <source>
        <dbReference type="ARBA" id="ARBA00022741"/>
    </source>
</evidence>
<dbReference type="PANTHER" id="PTHR30572:SF4">
    <property type="entry name" value="ABC TRANSPORTER PERMEASE YTRF"/>
    <property type="match status" value="1"/>
</dbReference>
<dbReference type="GO" id="GO:0046677">
    <property type="term" value="P:response to antibiotic"/>
    <property type="evidence" value="ECO:0007669"/>
    <property type="project" value="UniProtKB-KW"/>
</dbReference>
<evidence type="ECO:0000256" key="13">
    <source>
        <dbReference type="ARBA" id="ARBA00038388"/>
    </source>
</evidence>
<dbReference type="InterPro" id="IPR025857">
    <property type="entry name" value="MacB_PCD"/>
</dbReference>
<keyword evidence="17" id="KW-1185">Reference proteome</keyword>
<proteinExistence type="inferred from homology"/>
<dbReference type="AlphaFoldDB" id="A0A345ZXR4"/>
<keyword evidence="3" id="KW-1003">Cell membrane</keyword>
<name>A0A345ZXR4_9HYPH</name>
<dbReference type="PROSITE" id="PS50893">
    <property type="entry name" value="ABC_TRANSPORTER_2"/>
    <property type="match status" value="1"/>
</dbReference>
<dbReference type="Gene3D" id="3.40.50.300">
    <property type="entry name" value="P-loop containing nucleotide triphosphate hydrolases"/>
    <property type="match status" value="1"/>
</dbReference>
<evidence type="ECO:0000256" key="10">
    <source>
        <dbReference type="ARBA" id="ARBA00023136"/>
    </source>
</evidence>
<keyword evidence="5 14" id="KW-0812">Transmembrane</keyword>
<comment type="similarity">
    <text evidence="13">Belongs to the ABC transporter superfamily. Macrolide exporter (TC 3.A.1.122) family.</text>
</comment>
<dbReference type="KEGG" id="ptaw:DW352_14985"/>
<dbReference type="OrthoDB" id="9770036at2"/>
<feature type="domain" description="ABC transporter" evidence="15">
    <location>
        <begin position="6"/>
        <end position="248"/>
    </location>
</feature>
<evidence type="ECO:0000313" key="16">
    <source>
        <dbReference type="EMBL" id="AXK81711.1"/>
    </source>
</evidence>
<dbReference type="Pfam" id="PF02687">
    <property type="entry name" value="FtsX"/>
    <property type="match status" value="1"/>
</dbReference>
<evidence type="ECO:0000256" key="8">
    <source>
        <dbReference type="ARBA" id="ARBA00022967"/>
    </source>
</evidence>
<dbReference type="GO" id="GO:0022857">
    <property type="term" value="F:transmembrane transporter activity"/>
    <property type="evidence" value="ECO:0007669"/>
    <property type="project" value="TreeGrafter"/>
</dbReference>
<feature type="transmembrane region" description="Helical" evidence="14">
    <location>
        <begin position="660"/>
        <end position="682"/>
    </location>
</feature>
<evidence type="ECO:0000256" key="5">
    <source>
        <dbReference type="ARBA" id="ARBA00022692"/>
    </source>
</evidence>
<evidence type="ECO:0000313" key="17">
    <source>
        <dbReference type="Proteomes" id="UP000254889"/>
    </source>
</evidence>
<dbReference type="EMBL" id="CP031417">
    <property type="protein sequence ID" value="AXK81711.1"/>
    <property type="molecule type" value="Genomic_DNA"/>
</dbReference>
<organism evidence="16 17">
    <name type="scientific">Pseudolabrys taiwanensis</name>
    <dbReference type="NCBI Taxonomy" id="331696"/>
    <lineage>
        <taxon>Bacteria</taxon>
        <taxon>Pseudomonadati</taxon>
        <taxon>Pseudomonadota</taxon>
        <taxon>Alphaproteobacteria</taxon>
        <taxon>Hyphomicrobiales</taxon>
        <taxon>Xanthobacteraceae</taxon>
        <taxon>Pseudolabrys</taxon>
    </lineage>
</organism>
<keyword evidence="4" id="KW-0997">Cell inner membrane</keyword>
<dbReference type="GO" id="GO:0098796">
    <property type="term" value="C:membrane protein complex"/>
    <property type="evidence" value="ECO:0007669"/>
    <property type="project" value="UniProtKB-ARBA"/>
</dbReference>
<dbReference type="InterPro" id="IPR027417">
    <property type="entry name" value="P-loop_NTPase"/>
</dbReference>
<dbReference type="Pfam" id="PF12704">
    <property type="entry name" value="MacB_PCD"/>
    <property type="match status" value="1"/>
</dbReference>
<dbReference type="Proteomes" id="UP000254889">
    <property type="component" value="Chromosome"/>
</dbReference>
<dbReference type="PANTHER" id="PTHR30572">
    <property type="entry name" value="MEMBRANE COMPONENT OF TRANSPORTER-RELATED"/>
    <property type="match status" value="1"/>
</dbReference>
<dbReference type="CDD" id="cd03255">
    <property type="entry name" value="ABC_MJ0796_LolCDE_FtsE"/>
    <property type="match status" value="1"/>
</dbReference>
<feature type="transmembrane region" description="Helical" evidence="14">
    <location>
        <begin position="621"/>
        <end position="654"/>
    </location>
</feature>
<comment type="similarity">
    <text evidence="12">Belongs to the ABC-4 integral membrane protein family.</text>
</comment>
<dbReference type="GO" id="GO:0005886">
    <property type="term" value="C:plasma membrane"/>
    <property type="evidence" value="ECO:0007669"/>
    <property type="project" value="UniProtKB-SubCell"/>
</dbReference>
<evidence type="ECO:0000256" key="14">
    <source>
        <dbReference type="SAM" id="Phobius"/>
    </source>
</evidence>
<dbReference type="SUPFAM" id="SSF52540">
    <property type="entry name" value="P-loop containing nucleoside triphosphate hydrolases"/>
    <property type="match status" value="1"/>
</dbReference>
<protein>
    <submittedName>
        <fullName evidence="16">ATP-binding cassette domain-containing protein</fullName>
    </submittedName>
</protein>